<comment type="similarity">
    <text evidence="2">Belongs to the oligopeptide OPT transporter family.</text>
</comment>
<dbReference type="Pfam" id="PF03169">
    <property type="entry name" value="OPT"/>
    <property type="match status" value="1"/>
</dbReference>
<dbReference type="NCBIfam" id="TIGR00728">
    <property type="entry name" value="OPT_sfam"/>
    <property type="match status" value="1"/>
</dbReference>
<keyword evidence="5" id="KW-0571">Peptide transport</keyword>
<feature type="transmembrane region" description="Helical" evidence="10">
    <location>
        <begin position="108"/>
        <end position="128"/>
    </location>
</feature>
<evidence type="ECO:0000256" key="7">
    <source>
        <dbReference type="ARBA" id="ARBA00022989"/>
    </source>
</evidence>
<feature type="transmembrane region" description="Helical" evidence="10">
    <location>
        <begin position="317"/>
        <end position="339"/>
    </location>
</feature>
<dbReference type="GO" id="GO:0016020">
    <property type="term" value="C:membrane"/>
    <property type="evidence" value="ECO:0007669"/>
    <property type="project" value="UniProtKB-SubCell"/>
</dbReference>
<feature type="transmembrane region" description="Helical" evidence="10">
    <location>
        <begin position="597"/>
        <end position="616"/>
    </location>
</feature>
<reference evidence="11 12" key="1">
    <citation type="journal article" date="2018" name="Mycol. Prog.">
        <title>Coniella lustricola, a new species from submerged detritus.</title>
        <authorList>
            <person name="Raudabaugh D.B."/>
            <person name="Iturriaga T."/>
            <person name="Carver A."/>
            <person name="Mondo S."/>
            <person name="Pangilinan J."/>
            <person name="Lipzen A."/>
            <person name="He G."/>
            <person name="Amirebrahimi M."/>
            <person name="Grigoriev I.V."/>
            <person name="Miller A.N."/>
        </authorList>
    </citation>
    <scope>NUCLEOTIDE SEQUENCE [LARGE SCALE GENOMIC DNA]</scope>
    <source>
        <strain evidence="11 12">B22-T-1</strain>
    </source>
</reference>
<dbReference type="InParanoid" id="A0A2T2ZW05"/>
<keyword evidence="4 10" id="KW-0812">Transmembrane</keyword>
<evidence type="ECO:0000256" key="10">
    <source>
        <dbReference type="SAM" id="Phobius"/>
    </source>
</evidence>
<evidence type="ECO:0000256" key="6">
    <source>
        <dbReference type="ARBA" id="ARBA00022927"/>
    </source>
</evidence>
<name>A0A2T2ZW05_9PEZI</name>
<dbReference type="AlphaFoldDB" id="A0A2T2ZW05"/>
<feature type="transmembrane region" description="Helical" evidence="10">
    <location>
        <begin position="245"/>
        <end position="270"/>
    </location>
</feature>
<evidence type="ECO:0000256" key="5">
    <source>
        <dbReference type="ARBA" id="ARBA00022856"/>
    </source>
</evidence>
<sequence length="766" mass="85930">MENKENKRYISDSGLEKSEHDVHNDAGAEILYGHLTELEVDLARVIAEDDTEGDWEADTSPFPAVRAVVPETDDTEMPVNTFRAWFLGIIFVFLGAGVNQFFSLRYPGVKIVSLVSELLAFPLGAFLAHTLPINRWNPDRHFNIKEHALVTIMSNVSFGFGSADSTNIIQAAKLYGFTLRTGFSVMVVLCCQLLGYGLAGLSARWLVEPASMIWPGVLSNIALLSSLHSRANAVADGWRITRIKFFLVVGSIAFVWYWFPGLIFTGLSYFTWICWIAPKNIAVNQVFGMVTGMGLFPLTFDWSLVAYNNNPLTSPHWAAVNVFFGFALFFWIITPALYYTNTWFSAYLPFCTADVYDRFGEIYDTTKVITGQSLDAEKYAAYSPPYLPATFAFVYGLSFASITSVLSHIYFFHWQELVDAFRGSLRLDIHARLMKSYRQVPIWWWASLILVVFGMSVAMTEVFHTGLPVYGIVLALVIPTVYMVPCGMIQGVTNVDANQINVLAEFVGGYMFEGKPMANMLFKILSTDVVGQGLYFAQDMKLAHYLKIPPRTLFIAQGLATIFGALTQVGVTLWMLGNVDGICDTDQPNGFTCPNGLTVYSSSIIWGLIGPARLYSVGKIYSGLLHFFWIGLLLPPITYFIWKKTKSEFVRKINWPLIFVGTYNVPPATGINYSSWYIVNVIFNKLIYNKYRAWWTKYNYVLAAALDSGLAISGIVIFFAITYGPAVQFPSWWGNEVWQNTADYDGTPWLQMPSIGYFGPSNGTWS</sequence>
<evidence type="ECO:0000256" key="1">
    <source>
        <dbReference type="ARBA" id="ARBA00004141"/>
    </source>
</evidence>
<evidence type="ECO:0000256" key="8">
    <source>
        <dbReference type="ARBA" id="ARBA00023136"/>
    </source>
</evidence>
<feature type="transmembrane region" description="Helical" evidence="10">
    <location>
        <begin position="469"/>
        <end position="489"/>
    </location>
</feature>
<evidence type="ECO:0000256" key="9">
    <source>
        <dbReference type="SAM" id="MobiDB-lite"/>
    </source>
</evidence>
<feature type="transmembrane region" description="Helical" evidence="10">
    <location>
        <begin position="700"/>
        <end position="723"/>
    </location>
</feature>
<evidence type="ECO:0000256" key="2">
    <source>
        <dbReference type="ARBA" id="ARBA00008807"/>
    </source>
</evidence>
<feature type="transmembrane region" description="Helical" evidence="10">
    <location>
        <begin position="623"/>
        <end position="642"/>
    </location>
</feature>
<dbReference type="GO" id="GO:0015031">
    <property type="term" value="P:protein transport"/>
    <property type="evidence" value="ECO:0007669"/>
    <property type="project" value="UniProtKB-KW"/>
</dbReference>
<dbReference type="InterPro" id="IPR004648">
    <property type="entry name" value="Oligpept_transpt"/>
</dbReference>
<gene>
    <name evidence="11" type="ORF">BD289DRAFT_377052</name>
</gene>
<dbReference type="InterPro" id="IPR004813">
    <property type="entry name" value="OPT"/>
</dbReference>
<dbReference type="Proteomes" id="UP000241462">
    <property type="component" value="Unassembled WGS sequence"/>
</dbReference>
<feature type="transmembrane region" description="Helical" evidence="10">
    <location>
        <begin position="553"/>
        <end position="577"/>
    </location>
</feature>
<accession>A0A2T2ZW05</accession>
<evidence type="ECO:0000256" key="4">
    <source>
        <dbReference type="ARBA" id="ARBA00022692"/>
    </source>
</evidence>
<keyword evidence="12" id="KW-1185">Reference proteome</keyword>
<dbReference type="EMBL" id="KZ678620">
    <property type="protein sequence ID" value="PSR78116.1"/>
    <property type="molecule type" value="Genomic_DNA"/>
</dbReference>
<feature type="transmembrane region" description="Helical" evidence="10">
    <location>
        <begin position="392"/>
        <end position="412"/>
    </location>
</feature>
<dbReference type="GO" id="GO:0035673">
    <property type="term" value="F:oligopeptide transmembrane transporter activity"/>
    <property type="evidence" value="ECO:0007669"/>
    <property type="project" value="InterPro"/>
</dbReference>
<feature type="transmembrane region" description="Helical" evidence="10">
    <location>
        <begin position="84"/>
        <end position="102"/>
    </location>
</feature>
<keyword evidence="6" id="KW-0653">Protein transport</keyword>
<protein>
    <submittedName>
        <fullName evidence="11">Small oligopeptide transporter</fullName>
    </submittedName>
</protein>
<dbReference type="NCBIfam" id="TIGR00727">
    <property type="entry name" value="ISP4_OPT"/>
    <property type="match status" value="1"/>
</dbReference>
<dbReference type="PANTHER" id="PTHR22601">
    <property type="entry name" value="ISP4 LIKE PROTEIN"/>
    <property type="match status" value="1"/>
</dbReference>
<feature type="transmembrane region" description="Helical" evidence="10">
    <location>
        <begin position="282"/>
        <end position="305"/>
    </location>
</feature>
<proteinExistence type="inferred from homology"/>
<organism evidence="11 12">
    <name type="scientific">Coniella lustricola</name>
    <dbReference type="NCBI Taxonomy" id="2025994"/>
    <lineage>
        <taxon>Eukaryota</taxon>
        <taxon>Fungi</taxon>
        <taxon>Dikarya</taxon>
        <taxon>Ascomycota</taxon>
        <taxon>Pezizomycotina</taxon>
        <taxon>Sordariomycetes</taxon>
        <taxon>Sordariomycetidae</taxon>
        <taxon>Diaporthales</taxon>
        <taxon>Schizoparmaceae</taxon>
        <taxon>Coniella</taxon>
    </lineage>
</organism>
<evidence type="ECO:0000313" key="12">
    <source>
        <dbReference type="Proteomes" id="UP000241462"/>
    </source>
</evidence>
<evidence type="ECO:0000256" key="3">
    <source>
        <dbReference type="ARBA" id="ARBA00022448"/>
    </source>
</evidence>
<dbReference type="OrthoDB" id="9986677at2759"/>
<evidence type="ECO:0000313" key="11">
    <source>
        <dbReference type="EMBL" id="PSR78116.1"/>
    </source>
</evidence>
<keyword evidence="7 10" id="KW-1133">Transmembrane helix</keyword>
<feature type="region of interest" description="Disordered" evidence="9">
    <location>
        <begin position="1"/>
        <end position="20"/>
    </location>
</feature>
<comment type="subcellular location">
    <subcellularLocation>
        <location evidence="1">Membrane</location>
        <topology evidence="1">Multi-pass membrane protein</topology>
    </subcellularLocation>
</comment>
<feature type="transmembrane region" description="Helical" evidence="10">
    <location>
        <begin position="183"/>
        <end position="207"/>
    </location>
</feature>
<keyword evidence="3" id="KW-0813">Transport</keyword>
<feature type="transmembrane region" description="Helical" evidence="10">
    <location>
        <begin position="442"/>
        <end position="463"/>
    </location>
</feature>
<keyword evidence="8 10" id="KW-0472">Membrane</keyword>